<dbReference type="EMBL" id="JAPFFF010000013">
    <property type="protein sequence ID" value="KAK8871633.1"/>
    <property type="molecule type" value="Genomic_DNA"/>
</dbReference>
<protein>
    <submittedName>
        <fullName evidence="2">Uncharacterized protein</fullName>
    </submittedName>
</protein>
<accession>A0ABR2J154</accession>
<organism evidence="2 3">
    <name type="scientific">Tritrichomonas musculus</name>
    <dbReference type="NCBI Taxonomy" id="1915356"/>
    <lineage>
        <taxon>Eukaryota</taxon>
        <taxon>Metamonada</taxon>
        <taxon>Parabasalia</taxon>
        <taxon>Tritrichomonadida</taxon>
        <taxon>Tritrichomonadidae</taxon>
        <taxon>Tritrichomonas</taxon>
    </lineage>
</organism>
<reference evidence="2 3" key="1">
    <citation type="submission" date="2024-04" db="EMBL/GenBank/DDBJ databases">
        <title>Tritrichomonas musculus Genome.</title>
        <authorList>
            <person name="Alves-Ferreira E."/>
            <person name="Grigg M."/>
            <person name="Lorenzi H."/>
            <person name="Galac M."/>
        </authorList>
    </citation>
    <scope>NUCLEOTIDE SEQUENCE [LARGE SCALE GENOMIC DNA]</scope>
    <source>
        <strain evidence="2 3">EAF2021</strain>
    </source>
</reference>
<dbReference type="Proteomes" id="UP001470230">
    <property type="component" value="Unassembled WGS sequence"/>
</dbReference>
<gene>
    <name evidence="2" type="ORF">M9Y10_007370</name>
</gene>
<feature type="region of interest" description="Disordered" evidence="1">
    <location>
        <begin position="244"/>
        <end position="265"/>
    </location>
</feature>
<name>A0ABR2J154_9EUKA</name>
<feature type="compositionally biased region" description="Basic and acidic residues" evidence="1">
    <location>
        <begin position="244"/>
        <end position="258"/>
    </location>
</feature>
<evidence type="ECO:0000256" key="1">
    <source>
        <dbReference type="SAM" id="MobiDB-lite"/>
    </source>
</evidence>
<comment type="caution">
    <text evidence="2">The sequence shown here is derived from an EMBL/GenBank/DDBJ whole genome shotgun (WGS) entry which is preliminary data.</text>
</comment>
<keyword evidence="3" id="KW-1185">Reference proteome</keyword>
<evidence type="ECO:0000313" key="3">
    <source>
        <dbReference type="Proteomes" id="UP001470230"/>
    </source>
</evidence>
<sequence>MSSNYDNDRTKQYVDHIVKKLEKEGITEYPESDQILDRNGIHKDDQKVLIKGFQAYLFKIEKQNTKILNQFSPPYQQSPFYPANFSYQTASHQVSSPNQLGQKYQNMISQPFMPLSLVNQSINQPYQLYQSNVQFQPAPNQINPTNQVCIPFHVNMPFNGIPIMHSCKSGSQKKEDDSESLHLIDDRVLAKATYTLDITMTKILVDYHEEFFDYVRIYVQDHPKMKINEKQLIEDFSNEIQKLKGNKESKESKPEEVNSNRINPDDLFLSDYTFEDDLDTLPDTIFDSSF</sequence>
<proteinExistence type="predicted"/>
<evidence type="ECO:0000313" key="2">
    <source>
        <dbReference type="EMBL" id="KAK8871633.1"/>
    </source>
</evidence>